<dbReference type="Gene3D" id="3.40.1350.60">
    <property type="match status" value="1"/>
</dbReference>
<dbReference type="InterPro" id="IPR000305">
    <property type="entry name" value="GIY-YIG_endonuc"/>
</dbReference>
<reference evidence="2" key="1">
    <citation type="journal article" date="2020" name="mSystems">
        <title>Genome- and Community-Level Interaction Insights into Carbon Utilization and Element Cycling Functions of Hydrothermarchaeota in Hydrothermal Sediment.</title>
        <authorList>
            <person name="Zhou Z."/>
            <person name="Liu Y."/>
            <person name="Xu W."/>
            <person name="Pan J."/>
            <person name="Luo Z.H."/>
            <person name="Li M."/>
        </authorList>
    </citation>
    <scope>NUCLEOTIDE SEQUENCE [LARGE SCALE GENOMIC DNA]</scope>
    <source>
        <strain evidence="2">SpSt-106</strain>
    </source>
</reference>
<dbReference type="InterPro" id="IPR041465">
    <property type="entry name" value="SfsA_N"/>
</dbReference>
<dbReference type="GO" id="GO:0003677">
    <property type="term" value="F:DNA binding"/>
    <property type="evidence" value="ECO:0007669"/>
    <property type="project" value="InterPro"/>
</dbReference>
<organism evidence="2">
    <name type="scientific">Thermodesulfobacterium geofontis</name>
    <dbReference type="NCBI Taxonomy" id="1295609"/>
    <lineage>
        <taxon>Bacteria</taxon>
        <taxon>Pseudomonadati</taxon>
        <taxon>Thermodesulfobacteriota</taxon>
        <taxon>Thermodesulfobacteria</taxon>
        <taxon>Thermodesulfobacteriales</taxon>
        <taxon>Thermodesulfobacteriaceae</taxon>
        <taxon>Thermodesulfobacterium</taxon>
    </lineage>
</organism>
<sequence>MKIEYPFYFEKIKATFLERINRFVVKIKIKEKEKLAYLPNPGRLWEILFSGKPLLVFKNKNSSKLPYTVLACEKDSNYILLHTHLTNKIIKKLIEEEKIDFWKDYKVLKEEAKFNSSRFDLVLENKQTFKKLVLEIKSCTLFGKEIAMFPDAETKRGTRHILKLAGLWGKDLKGGILFVIMNPEIKYFLPAYHIDYQFSKALIEVKDKIEIRAIALKWDETFTYVKEVKELQIPFDFLKKIEDKGVYLLVFKIKNKEKLKIGSLGERIFKKGFYVYVGSAMNNLTKRINRHLRKSKKLKWHIDYLLKKGENLKAIPIRSFEKKECEIAEELSLISQGIIPDFGASDCKCKSHLFYFSHNPLEKEEFQKLIIEYRINKINHVFTKN</sequence>
<dbReference type="CDD" id="cd22359">
    <property type="entry name" value="SfsA-like_bacterial"/>
    <property type="match status" value="1"/>
</dbReference>
<dbReference type="EMBL" id="DRWR01000116">
    <property type="protein sequence ID" value="HHQ16580.1"/>
    <property type="molecule type" value="Genomic_DNA"/>
</dbReference>
<evidence type="ECO:0000259" key="1">
    <source>
        <dbReference type="SMART" id="SM00465"/>
    </source>
</evidence>
<name>A0A7V5XHJ1_9BACT</name>
<dbReference type="Gene3D" id="2.40.50.580">
    <property type="match status" value="1"/>
</dbReference>
<dbReference type="InterPro" id="IPR040452">
    <property type="entry name" value="SfsA_C"/>
</dbReference>
<dbReference type="InterPro" id="IPR005224">
    <property type="entry name" value="SfsA"/>
</dbReference>
<dbReference type="CDD" id="cd10441">
    <property type="entry name" value="GIY-YIG_COG1833"/>
    <property type="match status" value="1"/>
</dbReference>
<accession>A0A7V5XHJ1</accession>
<protein>
    <submittedName>
        <fullName evidence="2">DNA/RNA nuclease SfsA</fullName>
    </submittedName>
</protein>
<dbReference type="Pfam" id="PF01986">
    <property type="entry name" value="DUF123"/>
    <property type="match status" value="1"/>
</dbReference>
<gene>
    <name evidence="2" type="primary">sfsA</name>
    <name evidence="2" type="ORF">ENM15_07195</name>
</gene>
<evidence type="ECO:0000313" key="2">
    <source>
        <dbReference type="EMBL" id="HHQ16580.1"/>
    </source>
</evidence>
<proteinExistence type="predicted"/>
<comment type="caution">
    <text evidence="2">The sequence shown here is derived from an EMBL/GenBank/DDBJ whole genome shotgun (WGS) entry which is preliminary data.</text>
</comment>
<dbReference type="AlphaFoldDB" id="A0A7V5XHJ1"/>
<dbReference type="Pfam" id="PF03749">
    <property type="entry name" value="SfsA"/>
    <property type="match status" value="1"/>
</dbReference>
<dbReference type="PANTHER" id="PTHR37460:SF1">
    <property type="entry name" value="ENDONUCLEASE III"/>
    <property type="match status" value="1"/>
</dbReference>
<dbReference type="SMART" id="SM00465">
    <property type="entry name" value="GIYc"/>
    <property type="match status" value="1"/>
</dbReference>
<dbReference type="InterPro" id="IPR002837">
    <property type="entry name" value="DUF123"/>
</dbReference>
<dbReference type="NCBIfam" id="TIGR00230">
    <property type="entry name" value="sfsA"/>
    <property type="match status" value="1"/>
</dbReference>
<dbReference type="PANTHER" id="PTHR37460">
    <property type="entry name" value="ENDONUCLEASE III"/>
    <property type="match status" value="1"/>
</dbReference>
<dbReference type="Pfam" id="PF17746">
    <property type="entry name" value="SfsA_N"/>
    <property type="match status" value="1"/>
</dbReference>
<feature type="domain" description="GIY-YIG" evidence="1">
    <location>
        <begin position="261"/>
        <end position="357"/>
    </location>
</feature>